<reference evidence="2 3" key="1">
    <citation type="submission" date="2021-01" db="EMBL/GenBank/DDBJ databases">
        <title>Whole genome shotgun sequence of Catellatospora chokoriensis NBRC 107358.</title>
        <authorList>
            <person name="Komaki H."/>
            <person name="Tamura T."/>
        </authorList>
    </citation>
    <scope>NUCLEOTIDE SEQUENCE [LARGE SCALE GENOMIC DNA]</scope>
    <source>
        <strain evidence="2 3">NBRC 107358</strain>
    </source>
</reference>
<dbReference type="Proteomes" id="UP000619293">
    <property type="component" value="Unassembled WGS sequence"/>
</dbReference>
<name>A0A8J3NPJ8_9ACTN</name>
<feature type="transmembrane region" description="Helical" evidence="1">
    <location>
        <begin position="40"/>
        <end position="61"/>
    </location>
</feature>
<proteinExistence type="predicted"/>
<protein>
    <submittedName>
        <fullName evidence="2">Uncharacterized protein</fullName>
    </submittedName>
</protein>
<comment type="caution">
    <text evidence="2">The sequence shown here is derived from an EMBL/GenBank/DDBJ whole genome shotgun (WGS) entry which is preliminary data.</text>
</comment>
<accession>A0A8J3NPJ8</accession>
<keyword evidence="3" id="KW-1185">Reference proteome</keyword>
<dbReference type="SUPFAM" id="SSF69304">
    <property type="entry name" value="Tricorn protease N-terminal domain"/>
    <property type="match status" value="1"/>
</dbReference>
<keyword evidence="1" id="KW-0812">Transmembrane</keyword>
<evidence type="ECO:0000256" key="1">
    <source>
        <dbReference type="SAM" id="Phobius"/>
    </source>
</evidence>
<keyword evidence="1" id="KW-1133">Transmembrane helix</keyword>
<evidence type="ECO:0000313" key="2">
    <source>
        <dbReference type="EMBL" id="GIF87536.1"/>
    </source>
</evidence>
<dbReference type="RefSeq" id="WP_191841208.1">
    <property type="nucleotide sequence ID" value="NZ_BAAALB010000014.1"/>
</dbReference>
<dbReference type="AlphaFoldDB" id="A0A8J3NPJ8"/>
<gene>
    <name evidence="2" type="ORF">Cch02nite_09800</name>
</gene>
<keyword evidence="1" id="KW-0472">Membrane</keyword>
<dbReference type="EMBL" id="BONG01000004">
    <property type="protein sequence ID" value="GIF87536.1"/>
    <property type="molecule type" value="Genomic_DNA"/>
</dbReference>
<sequence>MTDLDLPDALRRRAAQAVAPPDNLAGIVEGRYRGRRRRRIGASVLATVGALAALTTAMAHLGGGRPDPAATPSPSPAVAQIMPPGGGPFPSAAELWPEIDITLPAQTPHDSAVDVIKSIDATHVLVSTLEPPGFYSYDVVRRTFQQLPFEHLDGNGLRVTPNYIYHAVRRPKPVLQVYRLPVHGGTVEQVAADLPYDRFARWYATDDAVYGSGPTGDGSWTYDIATGRTTAVAGVTVSGDPGQSVWRAERADQPRAGTGRGFNPPPTLALHNIVTGERRDVAQPPGVTEMECSPQLCVYLDPLSPKAPKRYYVQRLDGSGRTALPFANGLGIRAFPIGPLGLFLVGGHLYDPATGRAGSVGADRLACGMGYDGVRIEWLPDQNSPCREHVIWLIDRIR</sequence>
<organism evidence="2 3">
    <name type="scientific">Catellatospora chokoriensis</name>
    <dbReference type="NCBI Taxonomy" id="310353"/>
    <lineage>
        <taxon>Bacteria</taxon>
        <taxon>Bacillati</taxon>
        <taxon>Actinomycetota</taxon>
        <taxon>Actinomycetes</taxon>
        <taxon>Micromonosporales</taxon>
        <taxon>Micromonosporaceae</taxon>
        <taxon>Catellatospora</taxon>
    </lineage>
</organism>
<evidence type="ECO:0000313" key="3">
    <source>
        <dbReference type="Proteomes" id="UP000619293"/>
    </source>
</evidence>